<protein>
    <submittedName>
        <fullName evidence="2">Uncharacterized protein</fullName>
    </submittedName>
</protein>
<keyword evidence="1" id="KW-1133">Transmembrane helix</keyword>
<keyword evidence="3" id="KW-1185">Reference proteome</keyword>
<comment type="caution">
    <text evidence="2">The sequence shown here is derived from an EMBL/GenBank/DDBJ whole genome shotgun (WGS) entry which is preliminary data.</text>
</comment>
<evidence type="ECO:0000256" key="1">
    <source>
        <dbReference type="SAM" id="Phobius"/>
    </source>
</evidence>
<accession>A0ABN7K8J1</accession>
<organism evidence="2 3">
    <name type="scientific">Campylobacter suis</name>
    <dbReference type="NCBI Taxonomy" id="2790657"/>
    <lineage>
        <taxon>Bacteria</taxon>
        <taxon>Pseudomonadati</taxon>
        <taxon>Campylobacterota</taxon>
        <taxon>Epsilonproteobacteria</taxon>
        <taxon>Campylobacterales</taxon>
        <taxon>Campylobacteraceae</taxon>
        <taxon>Campylobacter</taxon>
    </lineage>
</organism>
<dbReference type="EMBL" id="CAJHOE010000001">
    <property type="protein sequence ID" value="CAD7287230.1"/>
    <property type="molecule type" value="Genomic_DNA"/>
</dbReference>
<reference evidence="2 3" key="1">
    <citation type="submission" date="2020-11" db="EMBL/GenBank/DDBJ databases">
        <authorList>
            <person name="Peeters C."/>
        </authorList>
    </citation>
    <scope>NUCLEOTIDE SEQUENCE [LARGE SCALE GENOMIC DNA]</scope>
    <source>
        <strain evidence="2 3">LMG 8286</strain>
    </source>
</reference>
<name>A0ABN7K8J1_9BACT</name>
<keyword evidence="1" id="KW-0472">Membrane</keyword>
<dbReference type="Proteomes" id="UP000789359">
    <property type="component" value="Unassembled WGS sequence"/>
</dbReference>
<gene>
    <name evidence="2" type="ORF">LMG8286_00861</name>
</gene>
<dbReference type="RefSeq" id="WP_230056615.1">
    <property type="nucleotide sequence ID" value="NZ_CAJHOE010000001.1"/>
</dbReference>
<proteinExistence type="predicted"/>
<keyword evidence="1" id="KW-0812">Transmembrane</keyword>
<feature type="transmembrane region" description="Helical" evidence="1">
    <location>
        <begin position="16"/>
        <end position="36"/>
    </location>
</feature>
<evidence type="ECO:0000313" key="3">
    <source>
        <dbReference type="Proteomes" id="UP000789359"/>
    </source>
</evidence>
<sequence>MSKRDTSLEKIDLVKLLLFILAFIIICFIMIFGFIIPNIKEYRKLTQQNSSVMSAYSKVKRIHDKKSKELEGLKEGNVFIIKSYDTMFDKTKFIQFASKFFDNVKLTPIPDASSTHEFFLYELSVVTSIKTPQKFYDFLEALKQYESIIKAEFPIQMKGEGEKILTTFNIKVYGQKK</sequence>
<evidence type="ECO:0000313" key="2">
    <source>
        <dbReference type="EMBL" id="CAD7287230.1"/>
    </source>
</evidence>